<keyword evidence="1" id="KW-0732">Signal</keyword>
<gene>
    <name evidence="2" type="ORF">SGQ83_05435</name>
</gene>
<accession>A0ABU4R869</accession>
<dbReference type="Proteomes" id="UP001273350">
    <property type="component" value="Unassembled WGS sequence"/>
</dbReference>
<organism evidence="2 3">
    <name type="scientific">Flavobacterium cupriresistens</name>
    <dbReference type="NCBI Taxonomy" id="2893885"/>
    <lineage>
        <taxon>Bacteria</taxon>
        <taxon>Pseudomonadati</taxon>
        <taxon>Bacteroidota</taxon>
        <taxon>Flavobacteriia</taxon>
        <taxon>Flavobacteriales</taxon>
        <taxon>Flavobacteriaceae</taxon>
        <taxon>Flavobacterium</taxon>
    </lineage>
</organism>
<feature type="signal peptide" evidence="1">
    <location>
        <begin position="1"/>
        <end position="18"/>
    </location>
</feature>
<evidence type="ECO:0008006" key="4">
    <source>
        <dbReference type="Google" id="ProtNLM"/>
    </source>
</evidence>
<keyword evidence="3" id="KW-1185">Reference proteome</keyword>
<name>A0ABU4R869_9FLAO</name>
<comment type="caution">
    <text evidence="2">The sequence shown here is derived from an EMBL/GenBank/DDBJ whole genome shotgun (WGS) entry which is preliminary data.</text>
</comment>
<reference evidence="2 3" key="1">
    <citation type="submission" date="2023-11" db="EMBL/GenBank/DDBJ databases">
        <title>Unpublished Manusciprt.</title>
        <authorList>
            <person name="Saticioglu I.B."/>
            <person name="Ay H."/>
            <person name="Ajmi N."/>
            <person name="Altun S."/>
            <person name="Duman M."/>
        </authorList>
    </citation>
    <scope>NUCLEOTIDE SEQUENCE [LARGE SCALE GENOMIC DNA]</scope>
    <source>
        <strain evidence="2 3">Fl-318</strain>
    </source>
</reference>
<dbReference type="EMBL" id="JAWXVI010000003">
    <property type="protein sequence ID" value="MDX6188782.1"/>
    <property type="molecule type" value="Genomic_DNA"/>
</dbReference>
<proteinExistence type="predicted"/>
<evidence type="ECO:0000313" key="2">
    <source>
        <dbReference type="EMBL" id="MDX6188782.1"/>
    </source>
</evidence>
<evidence type="ECO:0000256" key="1">
    <source>
        <dbReference type="SAM" id="SignalP"/>
    </source>
</evidence>
<sequence>MKITALLVILLLSSYVHAQEENSEQSEKGSHRVSLGLSHVNIAQGVKDSGSKWLSVPAWSVDYDYWLSDQWAIGLHTDIIVESFEVKANLSSEEETLERSSPIAPAAVGIYKATKHSSFLFGVGAEFAKEENLFLNRIGYEWGTEISPKWELGLSACYDFRWNAYDSFLIGISVCRKFKTKK</sequence>
<dbReference type="RefSeq" id="WP_230004691.1">
    <property type="nucleotide sequence ID" value="NZ_CP087134.1"/>
</dbReference>
<feature type="chain" id="PRO_5046944460" description="Outer membrane protein beta-barrel domain-containing protein" evidence="1">
    <location>
        <begin position="19"/>
        <end position="182"/>
    </location>
</feature>
<evidence type="ECO:0000313" key="3">
    <source>
        <dbReference type="Proteomes" id="UP001273350"/>
    </source>
</evidence>
<protein>
    <recommendedName>
        <fullName evidence="4">Outer membrane protein beta-barrel domain-containing protein</fullName>
    </recommendedName>
</protein>